<dbReference type="Proteomes" id="UP000691718">
    <property type="component" value="Unassembled WGS sequence"/>
</dbReference>
<dbReference type="PANTHER" id="PTHR47331">
    <property type="entry name" value="PHD-TYPE DOMAIN-CONTAINING PROTEIN"/>
    <property type="match status" value="1"/>
</dbReference>
<reference evidence="2" key="1">
    <citation type="submission" date="2021-04" db="EMBL/GenBank/DDBJ databases">
        <authorList>
            <person name="Tunstrom K."/>
        </authorList>
    </citation>
    <scope>NUCLEOTIDE SEQUENCE</scope>
</reference>
<feature type="region of interest" description="Disordered" evidence="1">
    <location>
        <begin position="43"/>
        <end position="106"/>
    </location>
</feature>
<evidence type="ECO:0000256" key="1">
    <source>
        <dbReference type="SAM" id="MobiDB-lite"/>
    </source>
</evidence>
<sequence length="281" mass="32186">MKTTSSSARRRELEAREKLARMELKQAQAATKLARVILELAQCEEEDSEDEDQEDRTAQAQNWIETSVLEENNMRKHAQRGQHPPEEPQNVKPEENSLAKKATEEGEFSDLTMVSKFLNIEADKCGAFVTSEEKSGFGRTHRQATHSTREKDFKERDSRQSTEKTCPICQGGHFLVHCQKFQETSVQDRWATVKKGHVGFECLQGKYRKESCKKPPCKECKRWHRRLLHVESEDRTSGEEKAETQEEVASAMRSVNAVNNARAYLKIVPVEIFQKNIGPHG</sequence>
<evidence type="ECO:0000313" key="2">
    <source>
        <dbReference type="EMBL" id="CAG5058225.1"/>
    </source>
</evidence>
<feature type="compositionally biased region" description="Basic and acidic residues" evidence="1">
    <location>
        <begin position="92"/>
        <end position="104"/>
    </location>
</feature>
<evidence type="ECO:0000313" key="3">
    <source>
        <dbReference type="Proteomes" id="UP000691718"/>
    </source>
</evidence>
<feature type="compositionally biased region" description="Acidic residues" evidence="1">
    <location>
        <begin position="43"/>
        <end position="54"/>
    </location>
</feature>
<protein>
    <submittedName>
        <fullName evidence="2">(apollo) hypothetical protein</fullName>
    </submittedName>
</protein>
<accession>A0A8S3YAT9</accession>
<dbReference type="OrthoDB" id="7483127at2759"/>
<keyword evidence="3" id="KW-1185">Reference proteome</keyword>
<dbReference type="EMBL" id="CAJQZP010001668">
    <property type="protein sequence ID" value="CAG5058225.1"/>
    <property type="molecule type" value="Genomic_DNA"/>
</dbReference>
<name>A0A8S3YAT9_PARAO</name>
<organism evidence="2 3">
    <name type="scientific">Parnassius apollo</name>
    <name type="common">Apollo butterfly</name>
    <name type="synonym">Papilio apollo</name>
    <dbReference type="NCBI Taxonomy" id="110799"/>
    <lineage>
        <taxon>Eukaryota</taxon>
        <taxon>Metazoa</taxon>
        <taxon>Ecdysozoa</taxon>
        <taxon>Arthropoda</taxon>
        <taxon>Hexapoda</taxon>
        <taxon>Insecta</taxon>
        <taxon>Pterygota</taxon>
        <taxon>Neoptera</taxon>
        <taxon>Endopterygota</taxon>
        <taxon>Lepidoptera</taxon>
        <taxon>Glossata</taxon>
        <taxon>Ditrysia</taxon>
        <taxon>Papilionoidea</taxon>
        <taxon>Papilionidae</taxon>
        <taxon>Parnassiinae</taxon>
        <taxon>Parnassini</taxon>
        <taxon>Parnassius</taxon>
        <taxon>Parnassius</taxon>
    </lineage>
</organism>
<dbReference type="PANTHER" id="PTHR47331:SF1">
    <property type="entry name" value="GAG-LIKE PROTEIN"/>
    <property type="match status" value="1"/>
</dbReference>
<proteinExistence type="predicted"/>
<feature type="region of interest" description="Disordered" evidence="1">
    <location>
        <begin position="135"/>
        <end position="159"/>
    </location>
</feature>
<gene>
    <name evidence="2" type="ORF">PAPOLLO_LOCUS27487</name>
</gene>
<comment type="caution">
    <text evidence="2">The sequence shown here is derived from an EMBL/GenBank/DDBJ whole genome shotgun (WGS) entry which is preliminary data.</text>
</comment>
<dbReference type="AlphaFoldDB" id="A0A8S3YAT9"/>
<feature type="compositionally biased region" description="Basic and acidic residues" evidence="1">
    <location>
        <begin position="147"/>
        <end position="159"/>
    </location>
</feature>